<dbReference type="InterPro" id="IPR000086">
    <property type="entry name" value="NUDIX_hydrolase_dom"/>
</dbReference>
<dbReference type="Gene3D" id="3.90.79.10">
    <property type="entry name" value="Nucleoside Triphosphate Pyrophosphohydrolase"/>
    <property type="match status" value="1"/>
</dbReference>
<dbReference type="InterPro" id="IPR015797">
    <property type="entry name" value="NUDIX_hydrolase-like_dom_sf"/>
</dbReference>
<gene>
    <name evidence="2" type="ORF">GCM10010260_36970</name>
</gene>
<evidence type="ECO:0000259" key="1">
    <source>
        <dbReference type="Pfam" id="PF00293"/>
    </source>
</evidence>
<dbReference type="Pfam" id="PF00293">
    <property type="entry name" value="NUDIX"/>
    <property type="match status" value="1"/>
</dbReference>
<dbReference type="EMBL" id="BMTD01000007">
    <property type="protein sequence ID" value="GGU97670.1"/>
    <property type="molecule type" value="Genomic_DNA"/>
</dbReference>
<dbReference type="SUPFAM" id="SSF55811">
    <property type="entry name" value="Nudix"/>
    <property type="match status" value="1"/>
</dbReference>
<proteinExistence type="predicted"/>
<name>A0A918MC86_9ACTN</name>
<dbReference type="AlphaFoldDB" id="A0A918MC86"/>
<comment type="caution">
    <text evidence="2">The sequence shown here is derived from an EMBL/GenBank/DDBJ whole genome shotgun (WGS) entry which is preliminary data.</text>
</comment>
<reference evidence="2" key="2">
    <citation type="submission" date="2020-09" db="EMBL/GenBank/DDBJ databases">
        <authorList>
            <person name="Sun Q."/>
            <person name="Ohkuma M."/>
        </authorList>
    </citation>
    <scope>NUCLEOTIDE SEQUENCE</scope>
    <source>
        <strain evidence="2">JCM 4369</strain>
    </source>
</reference>
<reference evidence="2" key="1">
    <citation type="journal article" date="2014" name="Int. J. Syst. Evol. Microbiol.">
        <title>Complete genome sequence of Corynebacterium casei LMG S-19264T (=DSM 44701T), isolated from a smear-ripened cheese.</title>
        <authorList>
            <consortium name="US DOE Joint Genome Institute (JGI-PGF)"/>
            <person name="Walter F."/>
            <person name="Albersmeier A."/>
            <person name="Kalinowski J."/>
            <person name="Ruckert C."/>
        </authorList>
    </citation>
    <scope>NUCLEOTIDE SEQUENCE</scope>
    <source>
        <strain evidence="2">JCM 4369</strain>
    </source>
</reference>
<evidence type="ECO:0000313" key="3">
    <source>
        <dbReference type="Proteomes" id="UP000618795"/>
    </source>
</evidence>
<organism evidence="2 3">
    <name type="scientific">Streptomyces filipinensis</name>
    <dbReference type="NCBI Taxonomy" id="66887"/>
    <lineage>
        <taxon>Bacteria</taxon>
        <taxon>Bacillati</taxon>
        <taxon>Actinomycetota</taxon>
        <taxon>Actinomycetes</taxon>
        <taxon>Kitasatosporales</taxon>
        <taxon>Streptomycetaceae</taxon>
        <taxon>Streptomyces</taxon>
    </lineage>
</organism>
<keyword evidence="3" id="KW-1185">Reference proteome</keyword>
<accession>A0A918MC86</accession>
<evidence type="ECO:0000313" key="2">
    <source>
        <dbReference type="EMBL" id="GGU97670.1"/>
    </source>
</evidence>
<sequence length="126" mass="13153">MMSLDPAQGAVQAVVLYDGRLLLVADGDRWTLPSGTPQPAEPAEATAARVVYELTGYLVDGTEPLAPHDQAPADEPSVVVCQLLSESPSDGAALAPEQVRWTPIPETAGAVLPAAVRAYLRGHTPT</sequence>
<dbReference type="Proteomes" id="UP000618795">
    <property type="component" value="Unassembled WGS sequence"/>
</dbReference>
<feature type="domain" description="Nudix hydrolase" evidence="1">
    <location>
        <begin position="13"/>
        <end position="107"/>
    </location>
</feature>
<protein>
    <recommendedName>
        <fullName evidence="1">Nudix hydrolase domain-containing protein</fullName>
    </recommendedName>
</protein>